<evidence type="ECO:0000256" key="7">
    <source>
        <dbReference type="ARBA" id="ARBA00022771"/>
    </source>
</evidence>
<dbReference type="GO" id="GO:0008270">
    <property type="term" value="F:zinc ion binding"/>
    <property type="evidence" value="ECO:0007669"/>
    <property type="project" value="UniProtKB-KW"/>
</dbReference>
<keyword evidence="10" id="KW-0238">DNA-binding</keyword>
<dbReference type="AlphaFoldDB" id="A0A8S1PJH7"/>
<comment type="caution">
    <text evidence="19">The sequence shown here is derived from an EMBL/GenBank/DDBJ whole genome shotgun (WGS) entry which is preliminary data.</text>
</comment>
<dbReference type="CDD" id="cd07997">
    <property type="entry name" value="WGR_PARP"/>
    <property type="match status" value="1"/>
</dbReference>
<reference evidence="19" key="1">
    <citation type="submission" date="2021-01" db="EMBL/GenBank/DDBJ databases">
        <authorList>
            <consortium name="Genoscope - CEA"/>
            <person name="William W."/>
        </authorList>
    </citation>
    <scope>NUCLEOTIDE SEQUENCE</scope>
</reference>
<feature type="compositionally biased region" description="Low complexity" evidence="15">
    <location>
        <begin position="74"/>
        <end position="85"/>
    </location>
</feature>
<dbReference type="GO" id="GO:0006302">
    <property type="term" value="P:double-strand break repair"/>
    <property type="evidence" value="ECO:0007669"/>
    <property type="project" value="TreeGrafter"/>
</dbReference>
<evidence type="ECO:0000313" key="19">
    <source>
        <dbReference type="EMBL" id="CAD8102668.1"/>
    </source>
</evidence>
<keyword evidence="6" id="KW-0677">Repeat</keyword>
<evidence type="ECO:0000256" key="5">
    <source>
        <dbReference type="ARBA" id="ARBA00022723"/>
    </source>
</evidence>
<keyword evidence="7" id="KW-0863">Zinc-finger</keyword>
<evidence type="ECO:0000256" key="9">
    <source>
        <dbReference type="ARBA" id="ARBA00023027"/>
    </source>
</evidence>
<dbReference type="Pfam" id="PF05406">
    <property type="entry name" value="WGR"/>
    <property type="match status" value="1"/>
</dbReference>
<dbReference type="GO" id="GO:0003950">
    <property type="term" value="F:NAD+ poly-ADP-ribosyltransferase activity"/>
    <property type="evidence" value="ECO:0007669"/>
    <property type="project" value="UniProtKB-UniRule"/>
</dbReference>
<organism evidence="19 20">
    <name type="scientific">Paramecium sonneborni</name>
    <dbReference type="NCBI Taxonomy" id="65129"/>
    <lineage>
        <taxon>Eukaryota</taxon>
        <taxon>Sar</taxon>
        <taxon>Alveolata</taxon>
        <taxon>Ciliophora</taxon>
        <taxon>Intramacronucleata</taxon>
        <taxon>Oligohymenophorea</taxon>
        <taxon>Peniculida</taxon>
        <taxon>Parameciidae</taxon>
        <taxon>Paramecium</taxon>
    </lineage>
</organism>
<dbReference type="GO" id="GO:0003677">
    <property type="term" value="F:DNA binding"/>
    <property type="evidence" value="ECO:0007669"/>
    <property type="project" value="UniProtKB-KW"/>
</dbReference>
<dbReference type="SMART" id="SM00773">
    <property type="entry name" value="WGR"/>
    <property type="match status" value="1"/>
</dbReference>
<accession>A0A8S1PJH7</accession>
<evidence type="ECO:0000256" key="15">
    <source>
        <dbReference type="SAM" id="MobiDB-lite"/>
    </source>
</evidence>
<dbReference type="Pfam" id="PF02877">
    <property type="entry name" value="PARP_reg"/>
    <property type="match status" value="1"/>
</dbReference>
<keyword evidence="11" id="KW-0539">Nucleus</keyword>
<dbReference type="GO" id="GO:0070212">
    <property type="term" value="P:protein poly-ADP-ribosylation"/>
    <property type="evidence" value="ECO:0007669"/>
    <property type="project" value="TreeGrafter"/>
</dbReference>
<dbReference type="FunFam" id="1.20.142.10:FF:000001">
    <property type="entry name" value="Poly [ADP-ribose] polymerase"/>
    <property type="match status" value="1"/>
</dbReference>
<evidence type="ECO:0000256" key="8">
    <source>
        <dbReference type="ARBA" id="ARBA00022833"/>
    </source>
</evidence>
<dbReference type="PROSITE" id="PS51059">
    <property type="entry name" value="PARP_CATALYTIC"/>
    <property type="match status" value="1"/>
</dbReference>
<dbReference type="InterPro" id="IPR050800">
    <property type="entry name" value="ARTD/PARP"/>
</dbReference>
<dbReference type="PROSITE" id="PS51977">
    <property type="entry name" value="WGR"/>
    <property type="match status" value="1"/>
</dbReference>
<dbReference type="Pfam" id="PF00644">
    <property type="entry name" value="PARP"/>
    <property type="match status" value="1"/>
</dbReference>
<evidence type="ECO:0000256" key="11">
    <source>
        <dbReference type="ARBA" id="ARBA00023242"/>
    </source>
</evidence>
<feature type="domain" description="PARP catalytic" evidence="16">
    <location>
        <begin position="421"/>
        <end position="641"/>
    </location>
</feature>
<keyword evidence="3 14" id="KW-0808">Transferase</keyword>
<evidence type="ECO:0000256" key="4">
    <source>
        <dbReference type="ARBA" id="ARBA00022695"/>
    </source>
</evidence>
<keyword evidence="20" id="KW-1185">Reference proteome</keyword>
<dbReference type="GO" id="GO:0005730">
    <property type="term" value="C:nucleolus"/>
    <property type="evidence" value="ECO:0007669"/>
    <property type="project" value="TreeGrafter"/>
</dbReference>
<feature type="domain" description="PARP alpha-helical" evidence="17">
    <location>
        <begin position="296"/>
        <end position="414"/>
    </location>
</feature>
<feature type="domain" description="WGR" evidence="18">
    <location>
        <begin position="176"/>
        <end position="279"/>
    </location>
</feature>
<evidence type="ECO:0000256" key="10">
    <source>
        <dbReference type="ARBA" id="ARBA00023125"/>
    </source>
</evidence>
<evidence type="ECO:0000256" key="13">
    <source>
        <dbReference type="ARBA" id="ARBA00033987"/>
    </source>
</evidence>
<comment type="subcellular location">
    <subcellularLocation>
        <location evidence="1">Nucleus</location>
    </subcellularLocation>
</comment>
<evidence type="ECO:0000256" key="3">
    <source>
        <dbReference type="ARBA" id="ARBA00022679"/>
    </source>
</evidence>
<evidence type="ECO:0000259" key="17">
    <source>
        <dbReference type="PROSITE" id="PS51060"/>
    </source>
</evidence>
<evidence type="ECO:0000259" key="16">
    <source>
        <dbReference type="PROSITE" id="PS51059"/>
    </source>
</evidence>
<dbReference type="OrthoDB" id="2017365at2759"/>
<dbReference type="InterPro" id="IPR012317">
    <property type="entry name" value="Poly(ADP-ribose)pol_cat_dom"/>
</dbReference>
<dbReference type="EMBL" id="CAJJDN010000078">
    <property type="protein sequence ID" value="CAD8102668.1"/>
    <property type="molecule type" value="Genomic_DNA"/>
</dbReference>
<keyword evidence="2 14" id="KW-0328">Glycosyltransferase</keyword>
<evidence type="ECO:0000256" key="12">
    <source>
        <dbReference type="ARBA" id="ARBA00024347"/>
    </source>
</evidence>
<dbReference type="InterPro" id="IPR008893">
    <property type="entry name" value="WGR_domain"/>
</dbReference>
<keyword evidence="4" id="KW-0548">Nucleotidyltransferase</keyword>
<dbReference type="GO" id="GO:0016779">
    <property type="term" value="F:nucleotidyltransferase activity"/>
    <property type="evidence" value="ECO:0007669"/>
    <property type="project" value="UniProtKB-KW"/>
</dbReference>
<feature type="compositionally biased region" description="Low complexity" evidence="15">
    <location>
        <begin position="106"/>
        <end position="127"/>
    </location>
</feature>
<protein>
    <recommendedName>
        <fullName evidence="14">Poly [ADP-ribose] polymerase</fullName>
        <shortName evidence="14">PARP</shortName>
        <ecNumber evidence="14">2.4.2.-</ecNumber>
    </recommendedName>
</protein>
<proteinExistence type="inferred from homology"/>
<evidence type="ECO:0000259" key="18">
    <source>
        <dbReference type="PROSITE" id="PS51977"/>
    </source>
</evidence>
<dbReference type="GO" id="GO:1990404">
    <property type="term" value="F:NAD+-protein mono-ADP-ribosyltransferase activity"/>
    <property type="evidence" value="ECO:0007669"/>
    <property type="project" value="TreeGrafter"/>
</dbReference>
<evidence type="ECO:0000256" key="2">
    <source>
        <dbReference type="ARBA" id="ARBA00022676"/>
    </source>
</evidence>
<dbReference type="Proteomes" id="UP000692954">
    <property type="component" value="Unassembled WGS sequence"/>
</dbReference>
<name>A0A8S1PJH7_9CILI</name>
<gene>
    <name evidence="19" type="ORF">PSON_ATCC_30995.1.T0780139</name>
</gene>
<evidence type="ECO:0000256" key="14">
    <source>
        <dbReference type="RuleBase" id="RU362114"/>
    </source>
</evidence>
<dbReference type="FunFam" id="2.20.140.10:FF:000001">
    <property type="entry name" value="Poly [ADP-ribose] polymerase"/>
    <property type="match status" value="1"/>
</dbReference>
<comment type="similarity">
    <text evidence="12">Belongs to the ARTD/PARP family.</text>
</comment>
<dbReference type="PANTHER" id="PTHR10459:SF60">
    <property type="entry name" value="POLY [ADP-RIBOSE] POLYMERASE 2"/>
    <property type="match status" value="1"/>
</dbReference>
<keyword evidence="9 14" id="KW-0520">NAD</keyword>
<evidence type="ECO:0000256" key="6">
    <source>
        <dbReference type="ARBA" id="ARBA00022737"/>
    </source>
</evidence>
<dbReference type="CDD" id="cd01437">
    <property type="entry name" value="parp_like"/>
    <property type="match status" value="1"/>
</dbReference>
<feature type="region of interest" description="Disordered" evidence="15">
    <location>
        <begin position="66"/>
        <end position="153"/>
    </location>
</feature>
<dbReference type="PROSITE" id="PS51060">
    <property type="entry name" value="PARP_ALPHA_HD"/>
    <property type="match status" value="1"/>
</dbReference>
<evidence type="ECO:0000256" key="1">
    <source>
        <dbReference type="ARBA" id="ARBA00004123"/>
    </source>
</evidence>
<sequence length="641" mass="73133">MKQNFEQTLLILLQQKIIEFWQFSDRNIYIVDNVKVMEIQLKIFVKMPPKRAQSKGKKVTVVVTTKGKKDAKAAQKNAKVVGKQVTQSVSSSRKGANAKSVSPARVQSSVKKGQSVSKKNTGNTTTKKQVDDKKKVQQRSPSPQPKKKVEKEKTELKKVAFQGSAPVDEYIVNKDNYVVHEQNGKIYDCTMNQTNIMGDNNNNKFYIVQLVKKKNENTYFVFNRWGRVGQVGQLAFIPFQSNLEQAISAYEKKIHEKSVKGDYRILEKDYSGESDPKALDKLEKLREQKEKESFNKSKLHQRVKELIRLIFDMKMINNQMREIGYDAKKMPLGKLAASTIKKGFDVLKQLSDELDKKNPNCLELQKLTSEFYSQIPHDFGMTKAPLINSKDKVKAKLEMLEAIQHIQVATKILEDSKDDSNILDENYKKLNIDLKYLDHNNEKVKLIKKFIQNTQGYYKLEVEDVFELTKEQDDKRFKKDLGNRMLLWHGSRLTNFVGILGQGLRIAPPEAPATGYRFGKGVYLADVIEKSADYCCPDPSTGTGLILLCDVALGNPNIKLQSDHNASNLPKGKHCTWGKARTYPPEKSYVDMPGLPGVKVPIGKPEPSDVEKTSGLWHNEYIVYDVAQVRLKYLIKMKWKN</sequence>
<evidence type="ECO:0000313" key="20">
    <source>
        <dbReference type="Proteomes" id="UP000692954"/>
    </source>
</evidence>
<dbReference type="InterPro" id="IPR004102">
    <property type="entry name" value="Poly(ADP-ribose)pol_reg_dom"/>
</dbReference>
<comment type="catalytic activity">
    <reaction evidence="13">
        <text>NAD(+) + (ADP-D-ribosyl)n-acceptor = nicotinamide + (ADP-D-ribosyl)n+1-acceptor + H(+).</text>
        <dbReference type="EC" id="2.4.2.30"/>
    </reaction>
</comment>
<keyword evidence="8" id="KW-0862">Zinc</keyword>
<keyword evidence="5" id="KW-0479">Metal-binding</keyword>
<dbReference type="EC" id="2.4.2.-" evidence="14"/>
<dbReference type="PANTHER" id="PTHR10459">
    <property type="entry name" value="DNA LIGASE"/>
    <property type="match status" value="1"/>
</dbReference>